<accession>A0A090C2P4</accession>
<dbReference type="InterPro" id="IPR056924">
    <property type="entry name" value="SH3_Tf2-1"/>
</dbReference>
<dbReference type="AlphaFoldDB" id="A0A090C2P4"/>
<feature type="region of interest" description="Disordered" evidence="1">
    <location>
        <begin position="196"/>
        <end position="236"/>
    </location>
</feature>
<sequence>MRWSSMLSVVEFALNNAVHASTCYTPFYVNGLPHPRVPLTLPLCGSGLGGGEVADRLADTSPATVQKQVGEFLATRLNVLRHLRDAMADIQDNYKEQADAKGRSCIESYEVGYQVLQNAKNLPSNVVSAVFKTKLRPRFIGLFTIVAKKGFAYTLNLPRKLCTHPVFYVGLHKPYRDPSHVNLEALAPRKLALPSVAESESGGQAGPPSGCDPTPTPERELASHRAHSGSYPMSHGDHSAREKYLLMLLLRYTDLHQRCSMSKGTASSMWRDS</sequence>
<gene>
    <name evidence="4" type="primary">HaRxL83</name>
</gene>
<feature type="signal peptide" evidence="2">
    <location>
        <begin position="1"/>
        <end position="20"/>
    </location>
</feature>
<organism evidence="4">
    <name type="scientific">Hyaloperonospora arabidopsidis (strain Emoy2)</name>
    <name type="common">Downy mildew agent</name>
    <name type="synonym">Peronospora arabidopsidis</name>
    <dbReference type="NCBI Taxonomy" id="559515"/>
    <lineage>
        <taxon>Eukaryota</taxon>
        <taxon>Sar</taxon>
        <taxon>Stramenopiles</taxon>
        <taxon>Oomycota</taxon>
        <taxon>Peronosporomycetes</taxon>
        <taxon>Peronosporales</taxon>
        <taxon>Peronosporaceae</taxon>
        <taxon>Hyaloperonospora</taxon>
    </lineage>
</organism>
<dbReference type="EMBL" id="AB922229">
    <property type="protein sequence ID" value="BAP68804.1"/>
    <property type="molecule type" value="mRNA"/>
</dbReference>
<keyword evidence="2" id="KW-0732">Signal</keyword>
<feature type="domain" description="Tf2-1-like SH3-like" evidence="3">
    <location>
        <begin position="131"/>
        <end position="176"/>
    </location>
</feature>
<evidence type="ECO:0000313" key="4">
    <source>
        <dbReference type="EMBL" id="BAP68804.1"/>
    </source>
</evidence>
<feature type="non-terminal residue" evidence="4">
    <location>
        <position position="273"/>
    </location>
</feature>
<name>A0A090C2P4_HYAAE</name>
<dbReference type="Pfam" id="PF24626">
    <property type="entry name" value="SH3_Tf2-1"/>
    <property type="match status" value="1"/>
</dbReference>
<evidence type="ECO:0000259" key="3">
    <source>
        <dbReference type="Pfam" id="PF24626"/>
    </source>
</evidence>
<evidence type="ECO:0000256" key="1">
    <source>
        <dbReference type="SAM" id="MobiDB-lite"/>
    </source>
</evidence>
<feature type="chain" id="PRO_5001853492" evidence="2">
    <location>
        <begin position="21"/>
        <end position="273"/>
    </location>
</feature>
<protein>
    <submittedName>
        <fullName evidence="4">RxLR effector candidate protein</fullName>
    </submittedName>
</protein>
<evidence type="ECO:0000256" key="2">
    <source>
        <dbReference type="SAM" id="SignalP"/>
    </source>
</evidence>
<proteinExistence type="evidence at transcript level"/>
<reference evidence="4" key="1">
    <citation type="journal article" date="2014" name="PLoS Pathog.">
        <title>Expression profiling during Arabidopsis/downy mildew interaction reveals a highly-expressed effector that attenuates responses to salicylic acid.</title>
        <authorList>
            <person name="Asai S."/>
            <person name="Rallapalli G."/>
            <person name="Piquerez S.J.M."/>
            <person name="Caillaud M.C."/>
            <person name="Furzer O.J."/>
            <person name="Ishaque N."/>
            <person name="Wirthmueller L."/>
            <person name="Fabro G."/>
            <person name="Shirasu K."/>
            <person name="Jones J.D.G."/>
        </authorList>
    </citation>
    <scope>NUCLEOTIDE SEQUENCE</scope>
    <source>
        <strain evidence="4">Emoy2</strain>
    </source>
</reference>